<organism evidence="4 5">
    <name type="scientific">Sphingomonas quercus</name>
    <dbReference type="NCBI Taxonomy" id="2842451"/>
    <lineage>
        <taxon>Bacteria</taxon>
        <taxon>Pseudomonadati</taxon>
        <taxon>Pseudomonadota</taxon>
        <taxon>Alphaproteobacteria</taxon>
        <taxon>Sphingomonadales</taxon>
        <taxon>Sphingomonadaceae</taxon>
        <taxon>Sphingomonas</taxon>
    </lineage>
</organism>
<reference evidence="4 5" key="1">
    <citation type="submission" date="2021-06" db="EMBL/GenBank/DDBJ databases">
        <title>Sphingomonas sp. XMGL2, whole genome shotgun sequencing project.</title>
        <authorList>
            <person name="Zhao G."/>
            <person name="Shen L."/>
        </authorList>
    </citation>
    <scope>NUCLEOTIDE SEQUENCE [LARGE SCALE GENOMIC DNA]</scope>
    <source>
        <strain evidence="4 5">XMGL2</strain>
    </source>
</reference>
<evidence type="ECO:0000256" key="2">
    <source>
        <dbReference type="PROSITE-ProRule" id="PRU00284"/>
    </source>
</evidence>
<proteinExistence type="predicted"/>
<dbReference type="Proteomes" id="UP000776276">
    <property type="component" value="Unassembled WGS sequence"/>
</dbReference>
<evidence type="ECO:0000313" key="4">
    <source>
        <dbReference type="EMBL" id="MBU3078710.1"/>
    </source>
</evidence>
<dbReference type="EMBL" id="JAHKRT010000006">
    <property type="protein sequence ID" value="MBU3078710.1"/>
    <property type="molecule type" value="Genomic_DNA"/>
</dbReference>
<evidence type="ECO:0000256" key="1">
    <source>
        <dbReference type="ARBA" id="ARBA00023224"/>
    </source>
</evidence>
<dbReference type="InterPro" id="IPR004089">
    <property type="entry name" value="MCPsignal_dom"/>
</dbReference>
<gene>
    <name evidence="4" type="ORF">KOF26_12610</name>
</gene>
<protein>
    <recommendedName>
        <fullName evidence="3">Methyl-accepting transducer domain-containing protein</fullName>
    </recommendedName>
</protein>
<feature type="domain" description="Methyl-accepting transducer" evidence="3">
    <location>
        <begin position="26"/>
        <end position="76"/>
    </location>
</feature>
<keyword evidence="1 2" id="KW-0807">Transducer</keyword>
<dbReference type="PANTHER" id="PTHR32089:SF112">
    <property type="entry name" value="LYSOZYME-LIKE PROTEIN-RELATED"/>
    <property type="match status" value="1"/>
</dbReference>
<accession>A0ABS6BKA5</accession>
<evidence type="ECO:0000313" key="5">
    <source>
        <dbReference type="Proteomes" id="UP000776276"/>
    </source>
</evidence>
<evidence type="ECO:0000259" key="3">
    <source>
        <dbReference type="PROSITE" id="PS50111"/>
    </source>
</evidence>
<name>A0ABS6BKA5_9SPHN</name>
<dbReference type="PANTHER" id="PTHR32089">
    <property type="entry name" value="METHYL-ACCEPTING CHEMOTAXIS PROTEIN MCPB"/>
    <property type="match status" value="1"/>
</dbReference>
<dbReference type="Pfam" id="PF00015">
    <property type="entry name" value="MCPsignal"/>
    <property type="match status" value="1"/>
</dbReference>
<keyword evidence="5" id="KW-1185">Reference proteome</keyword>
<comment type="caution">
    <text evidence="4">The sequence shown here is derived from an EMBL/GenBank/DDBJ whole genome shotgun (WGS) entry which is preliminary data.</text>
</comment>
<dbReference type="PROSITE" id="PS50111">
    <property type="entry name" value="CHEMOTAXIS_TRANSDUC_2"/>
    <property type="match status" value="1"/>
</dbReference>
<sequence length="349" mass="37062">MPRRILSLFAMLREEVQLYAGRSAAIAGRTNLLALNATIEAARSGEAGRGFAIVAQEVKALAAQARANANDFRADVLERLHEGARIAGELIADIEGAGLVERAQALIQNIGRTLYARSIDLRMIATDPAIVAAIGTDDPALLAAGTARLGRLVGLAPHFLNALVADPRGNIVMSGVPGARVCAVNMAEALQFNRAIHAGGPDDWFTDEVWANPWSDDRPVLIFAAPVWRGGTAAGVAYLEFDWKGVIDGLVNDRHLFRDLGEGGTTISILDERGRVVSTSGGRRFGEIMPLEKLGSAPIRVADGAITAQALIQPIAGFDGLGLRCVVEQALPDEAAIHATFARQRRKTA</sequence>